<dbReference type="Pfam" id="PF13911">
    <property type="entry name" value="AhpC-TSA_2"/>
    <property type="match status" value="1"/>
</dbReference>
<dbReference type="Gene3D" id="3.40.30.10">
    <property type="entry name" value="Glutaredoxin"/>
    <property type="match status" value="1"/>
</dbReference>
<organism evidence="1 2">
    <name type="scientific">Ceraceosorus bombacis</name>
    <dbReference type="NCBI Taxonomy" id="401625"/>
    <lineage>
        <taxon>Eukaryota</taxon>
        <taxon>Fungi</taxon>
        <taxon>Dikarya</taxon>
        <taxon>Basidiomycota</taxon>
        <taxon>Ustilaginomycotina</taxon>
        <taxon>Exobasidiomycetes</taxon>
        <taxon>Ceraceosorales</taxon>
        <taxon>Ceraceosoraceae</taxon>
        <taxon>Ceraceosorus</taxon>
    </lineage>
</organism>
<dbReference type="Proteomes" id="UP000054845">
    <property type="component" value="Unassembled WGS sequence"/>
</dbReference>
<dbReference type="AlphaFoldDB" id="A0A0N7LAY0"/>
<reference evidence="1 2" key="1">
    <citation type="submission" date="2014-09" db="EMBL/GenBank/DDBJ databases">
        <authorList>
            <person name="Magalhaes I.L.F."/>
            <person name="Oliveira U."/>
            <person name="Santos F.R."/>
            <person name="Vidigal T.H.D.A."/>
            <person name="Brescovit A.D."/>
            <person name="Santos A.J."/>
        </authorList>
    </citation>
    <scope>NUCLEOTIDE SEQUENCE [LARGE SCALE GENOMIC DNA]</scope>
</reference>
<protein>
    <submittedName>
        <fullName evidence="1">Thioredoxin-like fold</fullName>
    </submittedName>
</protein>
<dbReference type="OrthoDB" id="40334at2759"/>
<dbReference type="SUPFAM" id="SSF52833">
    <property type="entry name" value="Thioredoxin-like"/>
    <property type="match status" value="1"/>
</dbReference>
<evidence type="ECO:0000313" key="1">
    <source>
        <dbReference type="EMBL" id="CEH17842.1"/>
    </source>
</evidence>
<keyword evidence="2" id="KW-1185">Reference proteome</keyword>
<sequence>MTSLLPYDLQSLISRREGALKPSPAVGSQAPSLPTGIDSWQTQGGPGTLVAFVRHCGCPFAEEEVKNLIEASKTNPGLRVVVITHAERDVAENWFREVGRDDFPSTTQPILIDDPSTRLYATWGIGELSWGGLFNLSMLSRLRELASTKGISNRKTGKGSQRWQNSGGFAVDKTGKVTWAKVASDAGDTCDYVKAADSLKA</sequence>
<evidence type="ECO:0000313" key="2">
    <source>
        <dbReference type="Proteomes" id="UP000054845"/>
    </source>
</evidence>
<dbReference type="PANTHER" id="PTHR42336">
    <property type="entry name" value="THIOREDOXIN DOMAIN-CONTAINING PROTEIN-RELATED"/>
    <property type="match status" value="1"/>
</dbReference>
<dbReference type="EMBL" id="CCYA01000265">
    <property type="protein sequence ID" value="CEH17842.1"/>
    <property type="molecule type" value="Genomic_DNA"/>
</dbReference>
<dbReference type="PANTHER" id="PTHR42336:SF1">
    <property type="entry name" value="ALKYL HYDROPEROXIDE REDUCTASE SUBUNIT C_ THIOL SPECIFIC ANTIOXIDANT DOMAIN-CONTAINING PROTEIN"/>
    <property type="match status" value="1"/>
</dbReference>
<proteinExistence type="predicted"/>
<name>A0A0N7LAY0_9BASI</name>
<accession>A0A0N7LAY0</accession>
<dbReference type="InterPro" id="IPR036249">
    <property type="entry name" value="Thioredoxin-like_sf"/>
</dbReference>
<dbReference type="InterPro" id="IPR032801">
    <property type="entry name" value="PXL2A/B/C"/>
</dbReference>